<dbReference type="SUPFAM" id="SSF51445">
    <property type="entry name" value="(Trans)glycosidases"/>
    <property type="match status" value="1"/>
</dbReference>
<dbReference type="PROSITE" id="PS51257">
    <property type="entry name" value="PROKAR_LIPOPROTEIN"/>
    <property type="match status" value="1"/>
</dbReference>
<proteinExistence type="inferred from homology"/>
<organism evidence="5 6">
    <name type="scientific">Thalassotalea fonticola</name>
    <dbReference type="NCBI Taxonomy" id="3065649"/>
    <lineage>
        <taxon>Bacteria</taxon>
        <taxon>Pseudomonadati</taxon>
        <taxon>Pseudomonadota</taxon>
        <taxon>Gammaproteobacteria</taxon>
        <taxon>Alteromonadales</taxon>
        <taxon>Colwelliaceae</taxon>
        <taxon>Thalassotalea</taxon>
    </lineage>
</organism>
<dbReference type="InterPro" id="IPR017853">
    <property type="entry name" value="GH"/>
</dbReference>
<dbReference type="Pfam" id="PF14310">
    <property type="entry name" value="Fn3-like"/>
    <property type="match status" value="1"/>
</dbReference>
<evidence type="ECO:0000256" key="1">
    <source>
        <dbReference type="ARBA" id="ARBA00005336"/>
    </source>
</evidence>
<dbReference type="PANTHER" id="PTHR42715:SF10">
    <property type="entry name" value="BETA-GLUCOSIDASE"/>
    <property type="match status" value="1"/>
</dbReference>
<gene>
    <name evidence="5" type="ORF">RI844_09430</name>
</gene>
<protein>
    <submittedName>
        <fullName evidence="5">Glycoside hydrolase family 3 C-terminal domain-containing protein</fullName>
    </submittedName>
</protein>
<dbReference type="PANTHER" id="PTHR42715">
    <property type="entry name" value="BETA-GLUCOSIDASE"/>
    <property type="match status" value="1"/>
</dbReference>
<evidence type="ECO:0000313" key="5">
    <source>
        <dbReference type="EMBL" id="WOH39429.1"/>
    </source>
</evidence>
<evidence type="ECO:0000259" key="4">
    <source>
        <dbReference type="PROSITE" id="PS51820"/>
    </source>
</evidence>
<keyword evidence="6" id="KW-1185">Reference proteome</keyword>
<dbReference type="InterPro" id="IPR013783">
    <property type="entry name" value="Ig-like_fold"/>
</dbReference>
<evidence type="ECO:0000313" key="6">
    <source>
        <dbReference type="Proteomes" id="UP001301442"/>
    </source>
</evidence>
<dbReference type="Proteomes" id="UP001301442">
    <property type="component" value="Chromosome"/>
</dbReference>
<dbReference type="InterPro" id="IPR036881">
    <property type="entry name" value="Glyco_hydro_3_C_sf"/>
</dbReference>
<dbReference type="SMART" id="SM01217">
    <property type="entry name" value="Fn3_like"/>
    <property type="match status" value="1"/>
</dbReference>
<name>A0ABZ0GUV9_9GAMM</name>
<dbReference type="InterPro" id="IPR001764">
    <property type="entry name" value="Glyco_hydro_3_N"/>
</dbReference>
<dbReference type="InterPro" id="IPR036962">
    <property type="entry name" value="Glyco_hydro_3_N_sf"/>
</dbReference>
<dbReference type="Gene3D" id="2.60.40.10">
    <property type="entry name" value="Immunoglobulins"/>
    <property type="match status" value="1"/>
</dbReference>
<dbReference type="InterPro" id="IPR050288">
    <property type="entry name" value="Cellulose_deg_GH3"/>
</dbReference>
<keyword evidence="2 5" id="KW-0378">Hydrolase</keyword>
<dbReference type="Gene3D" id="3.40.50.1700">
    <property type="entry name" value="Glycoside hydrolase family 3 C-terminal domain"/>
    <property type="match status" value="1"/>
</dbReference>
<dbReference type="InterPro" id="IPR002772">
    <property type="entry name" value="Glyco_hydro_3_C"/>
</dbReference>
<dbReference type="PROSITE" id="PS51820">
    <property type="entry name" value="PA14"/>
    <property type="match status" value="1"/>
</dbReference>
<keyword evidence="3" id="KW-0732">Signal</keyword>
<feature type="chain" id="PRO_5045230386" evidence="3">
    <location>
        <begin position="21"/>
        <end position="854"/>
    </location>
</feature>
<reference evidence="5 6" key="1">
    <citation type="submission" date="2023-09" db="EMBL/GenBank/DDBJ databases">
        <authorList>
            <person name="Qi X."/>
        </authorList>
    </citation>
    <scope>NUCLEOTIDE SEQUENCE [LARGE SCALE GENOMIC DNA]</scope>
    <source>
        <strain evidence="5 6">S1-1</strain>
    </source>
</reference>
<comment type="similarity">
    <text evidence="1">Belongs to the glycosyl hydrolase 3 family.</text>
</comment>
<dbReference type="PRINTS" id="PR00133">
    <property type="entry name" value="GLHYDRLASE3"/>
</dbReference>
<dbReference type="Pfam" id="PF01915">
    <property type="entry name" value="Glyco_hydro_3_C"/>
    <property type="match status" value="1"/>
</dbReference>
<dbReference type="Pfam" id="PF00933">
    <property type="entry name" value="Glyco_hydro_3"/>
    <property type="match status" value="1"/>
</dbReference>
<sequence>MNFKLKLIAAAMLSAGVISCAEVNTNAPTAEQVNPLTQRLADRLATVEQGVEKLLAQLTLEEKVSLVHANSKFAIASVERLGIHEMWMSDGPHGVRQEVSRDSWKSAGWTDDQSTYLPPLTTVAASWNPEMAKLHGNVLGAEARHRRKDVILGPGVNLARLPTYGRNFEYFGEDPYLASIMVIPEIKAIQANDVAANLKHYALNTQELNRQKVDAIPDERTLREVYLPVFEAGVKEADVYTIMGAYNSFRGTNANQSKHLVNDILKGEWGFDGVLLTDWDVNINTYDAAMNGLDIEMGTRADSYDDYKLAQPFLKMLKEGKIPVAVLDDKVRRILRVQLRIGMMDKNRLSGQRNIPEHREAARKIAEEGIVLLKNESVLPLDKDSVKNILVLGPNTDRAHGKGGGSSQVKSLYEITPLQGLQAKLGGDVNITMLRTRPDTGIPAIAGDYIIKSNPGTGTPAWQVSNWKEKARKNWKHWSWVPDSAYTAPADSSMEHVTMKTTIKPLESGVHTLKLSTIGDFRLKVNGKKVLAHSSEDGKEFNYPLELSTDKEYKFEIQYDGNQNFVLGWDAPSSLFASKEDYIAAAKVADAVIYFGGLSHADDRESQDRVDMKLPNGQDEVISNLLSANPDTVVFLNAGSAVEMPWVNDAKAIMWGWYGGMEGGHAYADAIFGDINPSGKMPITLPVALEDTAAIALNDYNSKESFYKEGVFIGYRWFEQQNIEPIFPFGHGLSYTSFSYDKVELSSASFTEGGTLDVSVTITNTGDVGGAEIVQLYLNDVEASVDRPAKELKGFKKVWLNPGESKTVSMVLKPRDLSFWDVNSNDWLIESGKFEVMIGSSVANIKLSDSFNYQ</sequence>
<evidence type="ECO:0000256" key="3">
    <source>
        <dbReference type="SAM" id="SignalP"/>
    </source>
</evidence>
<feature type="signal peptide" evidence="3">
    <location>
        <begin position="1"/>
        <end position="20"/>
    </location>
</feature>
<dbReference type="SMART" id="SM00758">
    <property type="entry name" value="PA14"/>
    <property type="match status" value="1"/>
</dbReference>
<dbReference type="SUPFAM" id="SSF52279">
    <property type="entry name" value="Beta-D-glucan exohydrolase, C-terminal domain"/>
    <property type="match status" value="1"/>
</dbReference>
<dbReference type="GO" id="GO:0016787">
    <property type="term" value="F:hydrolase activity"/>
    <property type="evidence" value="ECO:0007669"/>
    <property type="project" value="UniProtKB-KW"/>
</dbReference>
<dbReference type="Gene3D" id="2.60.120.380">
    <property type="match status" value="1"/>
</dbReference>
<accession>A0ABZ0GUV9</accession>
<feature type="domain" description="PA14" evidence="4">
    <location>
        <begin position="440"/>
        <end position="592"/>
    </location>
</feature>
<dbReference type="InterPro" id="IPR026891">
    <property type="entry name" value="Fn3-like"/>
</dbReference>
<dbReference type="Gene3D" id="3.20.20.300">
    <property type="entry name" value="Glycoside hydrolase, family 3, N-terminal domain"/>
    <property type="match status" value="1"/>
</dbReference>
<dbReference type="EMBL" id="CP136600">
    <property type="protein sequence ID" value="WOH39429.1"/>
    <property type="molecule type" value="Genomic_DNA"/>
</dbReference>
<dbReference type="InterPro" id="IPR037524">
    <property type="entry name" value="PA14/GLEYA"/>
</dbReference>
<dbReference type="Pfam" id="PF07691">
    <property type="entry name" value="PA14"/>
    <property type="match status" value="1"/>
</dbReference>
<dbReference type="RefSeq" id="WP_348398195.1">
    <property type="nucleotide sequence ID" value="NZ_CP136600.1"/>
</dbReference>
<dbReference type="InterPro" id="IPR011658">
    <property type="entry name" value="PA14_dom"/>
</dbReference>
<evidence type="ECO:0000256" key="2">
    <source>
        <dbReference type="ARBA" id="ARBA00022801"/>
    </source>
</evidence>